<reference evidence="1 2" key="1">
    <citation type="submission" date="2019-12" db="EMBL/GenBank/DDBJ databases">
        <title>Functional and genomic insights into the Sphingobium yanoikuyae YC-JY1, a bacterium efficiently degrading bisphenol A.</title>
        <authorList>
            <person name="Jia Y."/>
            <person name="Li X."/>
            <person name="Wang J."/>
            <person name="Eltoukhy A."/>
            <person name="Lamraoui I."/>
            <person name="Yan Y."/>
        </authorList>
    </citation>
    <scope>NUCLEOTIDE SEQUENCE [LARGE SCALE GENOMIC DNA]</scope>
    <source>
        <strain evidence="1 2">YC-JY1</strain>
        <plasmid evidence="1 2">unnamed1</plasmid>
    </source>
</reference>
<dbReference type="Proteomes" id="UP000464086">
    <property type="component" value="Plasmid unnamed1"/>
</dbReference>
<dbReference type="EMBL" id="CP047219">
    <property type="protein sequence ID" value="QHD70692.1"/>
    <property type="molecule type" value="Genomic_DNA"/>
</dbReference>
<evidence type="ECO:0000313" key="2">
    <source>
        <dbReference type="Proteomes" id="UP000464086"/>
    </source>
</evidence>
<dbReference type="RefSeq" id="WP_159368234.1">
    <property type="nucleotide sequence ID" value="NZ_CP047219.1"/>
</dbReference>
<protein>
    <submittedName>
        <fullName evidence="1">Uncharacterized protein</fullName>
    </submittedName>
</protein>
<gene>
    <name evidence="1" type="ORF">GS397_26685</name>
</gene>
<name>A0A6P1GS26_SPHYA</name>
<geneLocation type="plasmid" evidence="1">
    <name>unnamed1</name>
</geneLocation>
<accession>A0A6P1GS26</accession>
<dbReference type="AlphaFoldDB" id="A0A6P1GS26"/>
<sequence>MSETIGLTGTIETSQRGPMLKDTDGMWWRLIGEIDTIASEDAVVRVVGRKRGAAAIEIDYLGPVAN</sequence>
<proteinExistence type="predicted"/>
<evidence type="ECO:0000313" key="1">
    <source>
        <dbReference type="EMBL" id="QHD70692.1"/>
    </source>
</evidence>
<keyword evidence="1" id="KW-0614">Plasmid</keyword>
<organism evidence="1 2">
    <name type="scientific">Sphingobium yanoikuyae</name>
    <name type="common">Sphingomonas yanoikuyae</name>
    <dbReference type="NCBI Taxonomy" id="13690"/>
    <lineage>
        <taxon>Bacteria</taxon>
        <taxon>Pseudomonadati</taxon>
        <taxon>Pseudomonadota</taxon>
        <taxon>Alphaproteobacteria</taxon>
        <taxon>Sphingomonadales</taxon>
        <taxon>Sphingomonadaceae</taxon>
        <taxon>Sphingobium</taxon>
    </lineage>
</organism>
<dbReference type="InterPro" id="IPR043856">
    <property type="entry name" value="DUF5818"/>
</dbReference>
<dbReference type="Pfam" id="PF19135">
    <property type="entry name" value="DUF5818"/>
    <property type="match status" value="1"/>
</dbReference>